<reference evidence="3 4" key="1">
    <citation type="journal article" date="2022" name="Environ. Microbiol. Rep.">
        <title>Eco-phylogenetic analyses reveal divergent evolution of vitamin B12 metabolism in the marine bacterial family 'Psychromonadaceae'.</title>
        <authorList>
            <person name="Jin X."/>
            <person name="Yang Y."/>
            <person name="Cao H."/>
            <person name="Gao B."/>
            <person name="Zhao Z."/>
        </authorList>
    </citation>
    <scope>NUCLEOTIDE SEQUENCE [LARGE SCALE GENOMIC DNA]</scope>
    <source>
        <strain evidence="3 4">MKS20</strain>
    </source>
</reference>
<dbReference type="Gene3D" id="3.40.50.720">
    <property type="entry name" value="NAD(P)-binding Rossmann-like Domain"/>
    <property type="match status" value="1"/>
</dbReference>
<evidence type="ECO:0000313" key="4">
    <source>
        <dbReference type="Proteomes" id="UP001201273"/>
    </source>
</evidence>
<accession>A0ABS8WE87</accession>
<sequence>MLNFGVTKSEQFFAVYLRSVEVMFTGKKIVITGASPDLGQALAILFAQLGAELFLSARTLPKAETTAALVREVAPQAKVSCFQVDVTQQSEIKQFAQDVAAQAGKVDILINNASSWLTGNIIEASDADIAASLNSTALGSVLVTKHFLPLLERSTCPDIVFINSTASLPNDTHGTCNEAFSAAKAAQSTFADRLRHRLKGSGIRVLVIYPPDFDSPSPLVKEEWDECRGANHSGHMTARNVFNSLKFALSQDRICSVDSIVLSNNK</sequence>
<dbReference type="EMBL" id="JAIMJA010000026">
    <property type="protein sequence ID" value="MCE2596878.1"/>
    <property type="molecule type" value="Genomic_DNA"/>
</dbReference>
<keyword evidence="4" id="KW-1185">Reference proteome</keyword>
<dbReference type="RefSeq" id="WP_233054634.1">
    <property type="nucleotide sequence ID" value="NZ_JAIMJA010000026.1"/>
</dbReference>
<dbReference type="PANTHER" id="PTHR43669">
    <property type="entry name" value="5-KETO-D-GLUCONATE 5-REDUCTASE"/>
    <property type="match status" value="1"/>
</dbReference>
<dbReference type="PANTHER" id="PTHR43669:SF3">
    <property type="entry name" value="ALCOHOL DEHYDROGENASE, PUTATIVE (AFU_ORTHOLOGUE AFUA_3G03445)-RELATED"/>
    <property type="match status" value="1"/>
</dbReference>
<dbReference type="PRINTS" id="PR00081">
    <property type="entry name" value="GDHRDH"/>
</dbReference>
<name>A0ABS8WE87_9GAMM</name>
<gene>
    <name evidence="3" type="ORF">K6Y31_19050</name>
</gene>
<evidence type="ECO:0000256" key="2">
    <source>
        <dbReference type="ARBA" id="ARBA00023002"/>
    </source>
</evidence>
<protein>
    <submittedName>
        <fullName evidence="3">SDR family oxidoreductase</fullName>
    </submittedName>
</protein>
<dbReference type="CDD" id="cd05233">
    <property type="entry name" value="SDR_c"/>
    <property type="match status" value="1"/>
</dbReference>
<organism evidence="3 4">
    <name type="scientific">Motilimonas cestriensis</name>
    <dbReference type="NCBI Taxonomy" id="2742685"/>
    <lineage>
        <taxon>Bacteria</taxon>
        <taxon>Pseudomonadati</taxon>
        <taxon>Pseudomonadota</taxon>
        <taxon>Gammaproteobacteria</taxon>
        <taxon>Alteromonadales</taxon>
        <taxon>Alteromonadales genera incertae sedis</taxon>
        <taxon>Motilimonas</taxon>
    </lineage>
</organism>
<keyword evidence="2" id="KW-0560">Oxidoreductase</keyword>
<dbReference type="InterPro" id="IPR036291">
    <property type="entry name" value="NAD(P)-bd_dom_sf"/>
</dbReference>
<dbReference type="Pfam" id="PF00106">
    <property type="entry name" value="adh_short"/>
    <property type="match status" value="1"/>
</dbReference>
<evidence type="ECO:0000256" key="1">
    <source>
        <dbReference type="ARBA" id="ARBA00006484"/>
    </source>
</evidence>
<dbReference type="InterPro" id="IPR002347">
    <property type="entry name" value="SDR_fam"/>
</dbReference>
<proteinExistence type="inferred from homology"/>
<dbReference type="SUPFAM" id="SSF51735">
    <property type="entry name" value="NAD(P)-binding Rossmann-fold domains"/>
    <property type="match status" value="1"/>
</dbReference>
<dbReference type="Proteomes" id="UP001201273">
    <property type="component" value="Unassembled WGS sequence"/>
</dbReference>
<comment type="similarity">
    <text evidence="1">Belongs to the short-chain dehydrogenases/reductases (SDR) family.</text>
</comment>
<evidence type="ECO:0000313" key="3">
    <source>
        <dbReference type="EMBL" id="MCE2596878.1"/>
    </source>
</evidence>
<comment type="caution">
    <text evidence="3">The sequence shown here is derived from an EMBL/GenBank/DDBJ whole genome shotgun (WGS) entry which is preliminary data.</text>
</comment>